<evidence type="ECO:0000256" key="1">
    <source>
        <dbReference type="ARBA" id="ARBA00004141"/>
    </source>
</evidence>
<dbReference type="PROSITE" id="PS00216">
    <property type="entry name" value="SUGAR_TRANSPORT_1"/>
    <property type="match status" value="1"/>
</dbReference>
<dbReference type="Gene3D" id="1.20.1720.10">
    <property type="entry name" value="Multidrug resistance protein D"/>
    <property type="match status" value="1"/>
</dbReference>
<feature type="transmembrane region" description="Helical" evidence="5">
    <location>
        <begin position="178"/>
        <end position="199"/>
    </location>
</feature>
<feature type="transmembrane region" description="Helical" evidence="5">
    <location>
        <begin position="118"/>
        <end position="138"/>
    </location>
</feature>
<dbReference type="PANTHER" id="PTHR23501">
    <property type="entry name" value="MAJOR FACILITATOR SUPERFAMILY"/>
    <property type="match status" value="1"/>
</dbReference>
<feature type="transmembrane region" description="Helical" evidence="5">
    <location>
        <begin position="320"/>
        <end position="341"/>
    </location>
</feature>
<feature type="transmembrane region" description="Helical" evidence="5">
    <location>
        <begin position="144"/>
        <end position="166"/>
    </location>
</feature>
<feature type="transmembrane region" description="Helical" evidence="5">
    <location>
        <begin position="205"/>
        <end position="231"/>
    </location>
</feature>
<dbReference type="OrthoDB" id="440553at2759"/>
<evidence type="ECO:0000256" key="5">
    <source>
        <dbReference type="SAM" id="Phobius"/>
    </source>
</evidence>
<dbReference type="Gene3D" id="1.20.1250.20">
    <property type="entry name" value="MFS general substrate transporter like domains"/>
    <property type="match status" value="1"/>
</dbReference>
<dbReference type="PROSITE" id="PS50850">
    <property type="entry name" value="MFS"/>
    <property type="match status" value="1"/>
</dbReference>
<dbReference type="InterPro" id="IPR020846">
    <property type="entry name" value="MFS_dom"/>
</dbReference>
<dbReference type="InterPro" id="IPR005829">
    <property type="entry name" value="Sugar_transporter_CS"/>
</dbReference>
<feature type="transmembrane region" description="Helical" evidence="5">
    <location>
        <begin position="281"/>
        <end position="300"/>
    </location>
</feature>
<feature type="transmembrane region" description="Helical" evidence="5">
    <location>
        <begin position="252"/>
        <end position="269"/>
    </location>
</feature>
<sequence>MVSEKSKEDSIQPVPLSDGDVEVLCEEAVVAGDGSIRSEERVIHYVKGYRYWAINFVIASMSFLTTMDMTIAATALVSITDNLGKFEDASWILTSYFLGYVAVIVILAKFSDIFGRKLITIISIIAFTVFSAGCAAAQTTTQLIILRAFQGVGGGGSFAMCATLLIESEPPEKYADAVTRIGVAIVLALVLGPLLGGAISENTTWRWIFLINLPIGALALVIALVGIPKGFPYSNQPQISARSKNVWKRVDVPGAALMLLATLAFAACFQEAGSRFPWKSAYVITLLIVSAVLWICLMVWERYVTLENAIREPVLPWRFFTNRSTLGLFICIILVGAPVAVTNFQLPQRFILINGLSSFDSAIRIIPFGASSAFGTMLSGKLISKLRVPSIYLILVGAVLQVIGFALLGTLNDSRTIQKSVYGYQVLAGLGCAFSFSNLLLLVAFTAEKRDGAVAMGTANQFRALGSAVGLAIVTSVFNNYVGSHLPQLNLRDPAAAIAPSHSQLPLETQYQIRKILSGGYNRQMLTLCALGAAQVPAALLMWRREQVVAAK</sequence>
<dbReference type="GO" id="GO:0022857">
    <property type="term" value="F:transmembrane transporter activity"/>
    <property type="evidence" value="ECO:0007669"/>
    <property type="project" value="InterPro"/>
</dbReference>
<dbReference type="InterPro" id="IPR036259">
    <property type="entry name" value="MFS_trans_sf"/>
</dbReference>
<feature type="transmembrane region" description="Helical" evidence="5">
    <location>
        <begin position="464"/>
        <end position="482"/>
    </location>
</feature>
<evidence type="ECO:0000256" key="3">
    <source>
        <dbReference type="ARBA" id="ARBA00022989"/>
    </source>
</evidence>
<comment type="subcellular location">
    <subcellularLocation>
        <location evidence="1">Membrane</location>
        <topology evidence="1">Multi-pass membrane protein</topology>
    </subcellularLocation>
</comment>
<name>A0A9P9E5I3_9PLEO</name>
<dbReference type="PANTHER" id="PTHR23501:SF43">
    <property type="entry name" value="MULTIDRUG TRANSPORTER, PUTATIVE (AFU_ORTHOLOGUE AFUA_6G03040)-RELATED"/>
    <property type="match status" value="1"/>
</dbReference>
<feature type="domain" description="Major facilitator superfamily (MFS) profile" evidence="6">
    <location>
        <begin position="54"/>
        <end position="547"/>
    </location>
</feature>
<keyword evidence="4 5" id="KW-0472">Membrane</keyword>
<comment type="caution">
    <text evidence="7">The sequence shown here is derived from an EMBL/GenBank/DDBJ whole genome shotgun (WGS) entry which is preliminary data.</text>
</comment>
<evidence type="ECO:0000313" key="8">
    <source>
        <dbReference type="Proteomes" id="UP000700596"/>
    </source>
</evidence>
<reference evidence="7" key="1">
    <citation type="journal article" date="2021" name="Nat. Commun.">
        <title>Genetic determinants of endophytism in the Arabidopsis root mycobiome.</title>
        <authorList>
            <person name="Mesny F."/>
            <person name="Miyauchi S."/>
            <person name="Thiergart T."/>
            <person name="Pickel B."/>
            <person name="Atanasova L."/>
            <person name="Karlsson M."/>
            <person name="Huettel B."/>
            <person name="Barry K.W."/>
            <person name="Haridas S."/>
            <person name="Chen C."/>
            <person name="Bauer D."/>
            <person name="Andreopoulos W."/>
            <person name="Pangilinan J."/>
            <person name="LaButti K."/>
            <person name="Riley R."/>
            <person name="Lipzen A."/>
            <person name="Clum A."/>
            <person name="Drula E."/>
            <person name="Henrissat B."/>
            <person name="Kohler A."/>
            <person name="Grigoriev I.V."/>
            <person name="Martin F.M."/>
            <person name="Hacquard S."/>
        </authorList>
    </citation>
    <scope>NUCLEOTIDE SEQUENCE</scope>
    <source>
        <strain evidence="7">MPI-CAGE-CH-0243</strain>
    </source>
</reference>
<feature type="transmembrane region" description="Helical" evidence="5">
    <location>
        <begin position="525"/>
        <end position="543"/>
    </location>
</feature>
<dbReference type="Pfam" id="PF07690">
    <property type="entry name" value="MFS_1"/>
    <property type="match status" value="1"/>
</dbReference>
<keyword evidence="2 5" id="KW-0812">Transmembrane</keyword>
<keyword evidence="8" id="KW-1185">Reference proteome</keyword>
<feature type="transmembrane region" description="Helical" evidence="5">
    <location>
        <begin position="391"/>
        <end position="410"/>
    </location>
</feature>
<accession>A0A9P9E5I3</accession>
<proteinExistence type="predicted"/>
<organism evidence="7 8">
    <name type="scientific">Dendryphion nanum</name>
    <dbReference type="NCBI Taxonomy" id="256645"/>
    <lineage>
        <taxon>Eukaryota</taxon>
        <taxon>Fungi</taxon>
        <taxon>Dikarya</taxon>
        <taxon>Ascomycota</taxon>
        <taxon>Pezizomycotina</taxon>
        <taxon>Dothideomycetes</taxon>
        <taxon>Pleosporomycetidae</taxon>
        <taxon>Pleosporales</taxon>
        <taxon>Torulaceae</taxon>
        <taxon>Dendryphion</taxon>
    </lineage>
</organism>
<feature type="transmembrane region" description="Helical" evidence="5">
    <location>
        <begin position="422"/>
        <end position="443"/>
    </location>
</feature>
<evidence type="ECO:0000313" key="7">
    <source>
        <dbReference type="EMBL" id="KAH7131785.1"/>
    </source>
</evidence>
<dbReference type="Proteomes" id="UP000700596">
    <property type="component" value="Unassembled WGS sequence"/>
</dbReference>
<dbReference type="GO" id="GO:0005886">
    <property type="term" value="C:plasma membrane"/>
    <property type="evidence" value="ECO:0007669"/>
    <property type="project" value="TreeGrafter"/>
</dbReference>
<keyword evidence="3 5" id="KW-1133">Transmembrane helix</keyword>
<evidence type="ECO:0000259" key="6">
    <source>
        <dbReference type="PROSITE" id="PS50850"/>
    </source>
</evidence>
<dbReference type="InterPro" id="IPR011701">
    <property type="entry name" value="MFS"/>
</dbReference>
<feature type="transmembrane region" description="Helical" evidence="5">
    <location>
        <begin position="361"/>
        <end position="379"/>
    </location>
</feature>
<gene>
    <name evidence="7" type="ORF">B0J11DRAFT_455209</name>
</gene>
<dbReference type="EMBL" id="JAGMWT010000003">
    <property type="protein sequence ID" value="KAH7131785.1"/>
    <property type="molecule type" value="Genomic_DNA"/>
</dbReference>
<evidence type="ECO:0000256" key="4">
    <source>
        <dbReference type="ARBA" id="ARBA00023136"/>
    </source>
</evidence>
<dbReference type="AlphaFoldDB" id="A0A9P9E5I3"/>
<protein>
    <submittedName>
        <fullName evidence="7">MFS multidrug transporter-like protein</fullName>
    </submittedName>
</protein>
<feature type="transmembrane region" description="Helical" evidence="5">
    <location>
        <begin position="51"/>
        <end position="79"/>
    </location>
</feature>
<feature type="transmembrane region" description="Helical" evidence="5">
    <location>
        <begin position="91"/>
        <end position="111"/>
    </location>
</feature>
<evidence type="ECO:0000256" key="2">
    <source>
        <dbReference type="ARBA" id="ARBA00022692"/>
    </source>
</evidence>
<dbReference type="SUPFAM" id="SSF103473">
    <property type="entry name" value="MFS general substrate transporter"/>
    <property type="match status" value="2"/>
</dbReference>